<evidence type="ECO:0000313" key="5">
    <source>
        <dbReference type="Proteomes" id="UP000254510"/>
    </source>
</evidence>
<protein>
    <submittedName>
        <fullName evidence="4">Choloylglycine hydrolase</fullName>
        <ecNumber evidence="4">3.5.1.24</ecNumber>
    </submittedName>
</protein>
<dbReference type="Proteomes" id="UP000254510">
    <property type="component" value="Unassembled WGS sequence"/>
</dbReference>
<dbReference type="AlphaFoldDB" id="A0A380K6V4"/>
<name>A0A380K6V4_9STRE</name>
<keyword evidence="2 4" id="KW-0378">Hydrolase</keyword>
<dbReference type="Pfam" id="PF02275">
    <property type="entry name" value="CBAH"/>
    <property type="match status" value="1"/>
</dbReference>
<dbReference type="Gene3D" id="3.60.60.10">
    <property type="entry name" value="Penicillin V Acylase, Chain A"/>
    <property type="match status" value="1"/>
</dbReference>
<proteinExistence type="inferred from homology"/>
<comment type="similarity">
    <text evidence="1">Belongs to the peptidase C59 family.</text>
</comment>
<evidence type="ECO:0000313" key="4">
    <source>
        <dbReference type="EMBL" id="SUN60374.1"/>
    </source>
</evidence>
<evidence type="ECO:0000259" key="3">
    <source>
        <dbReference type="Pfam" id="PF02275"/>
    </source>
</evidence>
<evidence type="ECO:0000256" key="1">
    <source>
        <dbReference type="ARBA" id="ARBA00006625"/>
    </source>
</evidence>
<gene>
    <name evidence="4" type="primary">bsh_1</name>
    <name evidence="4" type="ORF">NCTC13767_01860</name>
</gene>
<dbReference type="EMBL" id="UHFM01000006">
    <property type="protein sequence ID" value="SUN60374.1"/>
    <property type="molecule type" value="Genomic_DNA"/>
</dbReference>
<organism evidence="4 5">
    <name type="scientific">Streptococcus gallolyticus</name>
    <dbReference type="NCBI Taxonomy" id="315405"/>
    <lineage>
        <taxon>Bacteria</taxon>
        <taxon>Bacillati</taxon>
        <taxon>Bacillota</taxon>
        <taxon>Bacilli</taxon>
        <taxon>Lactobacillales</taxon>
        <taxon>Streptococcaceae</taxon>
        <taxon>Streptococcus</taxon>
    </lineage>
</organism>
<sequence length="103" mass="11832">MCTAITYHTKDNYFGRNLDLDFSYHEEVTIFPRNYPLSFKYETKQDNHLAIIGMATVVDDYPLFYDATNEKGLSMAGLNFPENADFKPAKEGKTNVASFEFIL</sequence>
<dbReference type="InterPro" id="IPR052193">
    <property type="entry name" value="Peptidase_C59"/>
</dbReference>
<reference evidence="4 5" key="1">
    <citation type="submission" date="2018-06" db="EMBL/GenBank/DDBJ databases">
        <authorList>
            <consortium name="Pathogen Informatics"/>
            <person name="Doyle S."/>
        </authorList>
    </citation>
    <scope>NUCLEOTIDE SEQUENCE [LARGE SCALE GENOMIC DNA]</scope>
    <source>
        <strain evidence="4 5">NCTC13767</strain>
    </source>
</reference>
<evidence type="ECO:0000256" key="2">
    <source>
        <dbReference type="ARBA" id="ARBA00022801"/>
    </source>
</evidence>
<dbReference type="PANTHER" id="PTHR35527:SF2">
    <property type="entry name" value="HYDROLASE"/>
    <property type="match status" value="1"/>
</dbReference>
<dbReference type="PANTHER" id="PTHR35527">
    <property type="entry name" value="CHOLOYLGLYCINE HYDROLASE"/>
    <property type="match status" value="1"/>
</dbReference>
<dbReference type="GO" id="GO:0045302">
    <property type="term" value="F:choloylglycine hydrolase activity"/>
    <property type="evidence" value="ECO:0007669"/>
    <property type="project" value="UniProtKB-EC"/>
</dbReference>
<dbReference type="SUPFAM" id="SSF56235">
    <property type="entry name" value="N-terminal nucleophile aminohydrolases (Ntn hydrolases)"/>
    <property type="match status" value="1"/>
</dbReference>
<dbReference type="InterPro" id="IPR029132">
    <property type="entry name" value="CBAH/NAAA_C"/>
</dbReference>
<accession>A0A380K6V4</accession>
<dbReference type="InterPro" id="IPR029055">
    <property type="entry name" value="Ntn_hydrolases_N"/>
</dbReference>
<dbReference type="EC" id="3.5.1.24" evidence="4"/>
<feature type="domain" description="Choloylglycine hydrolase/NAAA C-terminal" evidence="3">
    <location>
        <begin position="2"/>
        <end position="102"/>
    </location>
</feature>